<dbReference type="Pfam" id="PF05224">
    <property type="entry name" value="NDT80_PhoG"/>
    <property type="match status" value="1"/>
</dbReference>
<reference evidence="4 5" key="1">
    <citation type="submission" date="2005-09" db="EMBL/GenBank/DDBJ databases">
        <authorList>
            <person name="Mural R.J."/>
            <person name="Li P.W."/>
            <person name="Adams M.D."/>
            <person name="Amanatides P.G."/>
            <person name="Baden-Tillson H."/>
            <person name="Barnstead M."/>
            <person name="Chin S.H."/>
            <person name="Dew I."/>
            <person name="Evans C.A."/>
            <person name="Ferriera S."/>
            <person name="Flanigan M."/>
            <person name="Fosler C."/>
            <person name="Glodek A."/>
            <person name="Gu Z."/>
            <person name="Holt R.A."/>
            <person name="Jennings D."/>
            <person name="Kraft C.L."/>
            <person name="Lu F."/>
            <person name="Nguyen T."/>
            <person name="Nusskern D.R."/>
            <person name="Pfannkoch C.M."/>
            <person name="Sitter C."/>
            <person name="Sutton G.G."/>
            <person name="Venter J.C."/>
            <person name="Wang Z."/>
            <person name="Woodage T."/>
            <person name="Zheng X.H."/>
            <person name="Zhong F."/>
        </authorList>
    </citation>
    <scope>NUCLEOTIDE SEQUENCE [LARGE SCALE GENOMIC DNA]</scope>
    <source>
        <strain>BN</strain>
        <strain evidence="5">Sprague-Dawley</strain>
    </source>
</reference>
<name>A6IGP9_RAT</name>
<evidence type="ECO:0000259" key="3">
    <source>
        <dbReference type="PROSITE" id="PS51517"/>
    </source>
</evidence>
<protein>
    <submittedName>
        <fullName evidence="4">RCG49167, isoform CRA_a</fullName>
    </submittedName>
</protein>
<evidence type="ECO:0000256" key="1">
    <source>
        <dbReference type="ARBA" id="ARBA00023125"/>
    </source>
</evidence>
<dbReference type="AlphaFoldDB" id="A6IGP9"/>
<evidence type="ECO:0000313" key="4">
    <source>
        <dbReference type="EMBL" id="EDM16649.1"/>
    </source>
</evidence>
<dbReference type="EMBL" id="CH473960">
    <property type="protein sequence ID" value="EDM16649.1"/>
    <property type="molecule type" value="Genomic_DNA"/>
</dbReference>
<dbReference type="Gene3D" id="2.60.40.1390">
    <property type="entry name" value="NDT80 DNA-binding domain"/>
    <property type="match status" value="1"/>
</dbReference>
<dbReference type="Proteomes" id="UP000234681">
    <property type="component" value="Chromosome 7"/>
</dbReference>
<evidence type="ECO:0000256" key="2">
    <source>
        <dbReference type="PROSITE-ProRule" id="PRU00850"/>
    </source>
</evidence>
<dbReference type="SUPFAM" id="SSF49417">
    <property type="entry name" value="p53-like transcription factors"/>
    <property type="match status" value="1"/>
</dbReference>
<sequence>MFYLKAFGIKVEAINQVISIEQSQADRSKKTFEPVKIDLLTDQVTKVTLGRLHFGETTANNMRKKGKPNPDQRYFMLVVGLYAANQDQFYLLAAHISERIIVRRCPQISISKKLLAADADLNTPH</sequence>
<accession>A6IGP9</accession>
<dbReference type="PANTHER" id="PTHR13029:SF17">
    <property type="entry name" value="MYELIN REGULATORY FACTOR-LIKE PROTEIN"/>
    <property type="match status" value="1"/>
</dbReference>
<dbReference type="PANTHER" id="PTHR13029">
    <property type="match status" value="1"/>
</dbReference>
<dbReference type="InterPro" id="IPR037141">
    <property type="entry name" value="NDT80_DNA-bd_dom_sf"/>
</dbReference>
<dbReference type="InterPro" id="IPR024061">
    <property type="entry name" value="NDT80_DNA-bd_dom"/>
</dbReference>
<feature type="domain" description="NDT80" evidence="3">
    <location>
        <begin position="1"/>
        <end position="114"/>
    </location>
</feature>
<proteinExistence type="predicted"/>
<organism evidence="4 5">
    <name type="scientific">Rattus norvegicus</name>
    <name type="common">Rat</name>
    <dbReference type="NCBI Taxonomy" id="10116"/>
    <lineage>
        <taxon>Eukaryota</taxon>
        <taxon>Metazoa</taxon>
        <taxon>Chordata</taxon>
        <taxon>Craniata</taxon>
        <taxon>Vertebrata</taxon>
        <taxon>Euteleostomi</taxon>
        <taxon>Mammalia</taxon>
        <taxon>Eutheria</taxon>
        <taxon>Euarchontoglires</taxon>
        <taxon>Glires</taxon>
        <taxon>Rodentia</taxon>
        <taxon>Myomorpha</taxon>
        <taxon>Muroidea</taxon>
        <taxon>Muridae</taxon>
        <taxon>Murinae</taxon>
        <taxon>Rattus</taxon>
    </lineage>
</organism>
<evidence type="ECO:0000313" key="5">
    <source>
        <dbReference type="Proteomes" id="UP000234681"/>
    </source>
</evidence>
<gene>
    <name evidence="4" type="ORF">rCG_49167</name>
</gene>
<dbReference type="GO" id="GO:0003700">
    <property type="term" value="F:DNA-binding transcription factor activity"/>
    <property type="evidence" value="ECO:0007669"/>
    <property type="project" value="UniProtKB-UniRule"/>
</dbReference>
<keyword evidence="1 2" id="KW-0238">DNA-binding</keyword>
<dbReference type="InterPro" id="IPR051577">
    <property type="entry name" value="MRF-like"/>
</dbReference>
<dbReference type="GO" id="GO:0003677">
    <property type="term" value="F:DNA binding"/>
    <property type="evidence" value="ECO:0007669"/>
    <property type="project" value="UniProtKB-KW"/>
</dbReference>
<feature type="DNA-binding region" description="NDT80" evidence="2">
    <location>
        <begin position="1"/>
        <end position="114"/>
    </location>
</feature>
<dbReference type="InterPro" id="IPR008967">
    <property type="entry name" value="p53-like_TF_DNA-bd_sf"/>
</dbReference>
<dbReference type="PROSITE" id="PS51517">
    <property type="entry name" value="NDT80"/>
    <property type="match status" value="1"/>
</dbReference>